<feature type="region of interest" description="Disordered" evidence="10">
    <location>
        <begin position="417"/>
        <end position="439"/>
    </location>
</feature>
<keyword evidence="4" id="KW-0597">Phosphoprotein</keyword>
<dbReference type="Pfam" id="PF00566">
    <property type="entry name" value="RabGAP-TBC"/>
    <property type="match status" value="1"/>
</dbReference>
<evidence type="ECO:0000256" key="4">
    <source>
        <dbReference type="ARBA" id="ARBA00022553"/>
    </source>
</evidence>
<dbReference type="Gene3D" id="1.10.472.80">
    <property type="entry name" value="Ypt/Rab-GAP domain of gyp1p, domain 3"/>
    <property type="match status" value="1"/>
</dbReference>
<evidence type="ECO:0000313" key="12">
    <source>
        <dbReference type="EMBL" id="KAE9537662.1"/>
    </source>
</evidence>
<evidence type="ECO:0000313" key="13">
    <source>
        <dbReference type="Proteomes" id="UP000475862"/>
    </source>
</evidence>
<evidence type="ECO:0000256" key="1">
    <source>
        <dbReference type="ARBA" id="ARBA00004496"/>
    </source>
</evidence>
<dbReference type="Proteomes" id="UP000475862">
    <property type="component" value="Unassembled WGS sequence"/>
</dbReference>
<protein>
    <recommendedName>
        <fullName evidence="8">TBC1 domain family member 15</fullName>
    </recommendedName>
    <alternativeName>
        <fullName evidence="9">GTPase-activating protein RAB7</fullName>
    </alternativeName>
</protein>
<dbReference type="GO" id="GO:0005096">
    <property type="term" value="F:GTPase activator activity"/>
    <property type="evidence" value="ECO:0007669"/>
    <property type="project" value="UniProtKB-KW"/>
</dbReference>
<gene>
    <name evidence="12" type="ORF">AGLY_006685</name>
</gene>
<keyword evidence="5" id="KW-0007">Acetylation</keyword>
<reference evidence="12 13" key="1">
    <citation type="submission" date="2019-08" db="EMBL/GenBank/DDBJ databases">
        <title>The genome of the soybean aphid Biotype 1, its phylome, world population structure and adaptation to the North American continent.</title>
        <authorList>
            <person name="Giordano R."/>
            <person name="Donthu R.K."/>
            <person name="Hernandez A.G."/>
            <person name="Wright C.L."/>
            <person name="Zimin A.V."/>
        </authorList>
    </citation>
    <scope>NUCLEOTIDE SEQUENCE [LARGE SCALE GENOMIC DNA]</scope>
    <source>
        <tissue evidence="12">Whole aphids</tissue>
    </source>
</reference>
<proteinExistence type="predicted"/>
<dbReference type="PANTHER" id="PTHR22957">
    <property type="entry name" value="TBC1 DOMAIN FAMILY MEMBER GTPASE-ACTIVATING PROTEIN"/>
    <property type="match status" value="1"/>
</dbReference>
<dbReference type="SUPFAM" id="SSF47923">
    <property type="entry name" value="Ypt/Rab-GAP domain of gyp1p"/>
    <property type="match status" value="2"/>
</dbReference>
<comment type="caution">
    <text evidence="12">The sequence shown here is derived from an EMBL/GenBank/DDBJ whole genome shotgun (WGS) entry which is preliminary data.</text>
</comment>
<feature type="domain" description="Rab-GAP TBC" evidence="11">
    <location>
        <begin position="470"/>
        <end position="681"/>
    </location>
</feature>
<dbReference type="FunFam" id="1.10.8.270:FF:000005">
    <property type="entry name" value="TBC1 domain family member 15"/>
    <property type="match status" value="1"/>
</dbReference>
<evidence type="ECO:0000256" key="2">
    <source>
        <dbReference type="ARBA" id="ARBA00022468"/>
    </source>
</evidence>
<comment type="function">
    <text evidence="6">Acts as a GTPase activating protein for RAB7A. Does not act on RAB4, RAB5 or RAB6.</text>
</comment>
<dbReference type="PROSITE" id="PS50086">
    <property type="entry name" value="TBC_RABGAP"/>
    <property type="match status" value="1"/>
</dbReference>
<evidence type="ECO:0000256" key="3">
    <source>
        <dbReference type="ARBA" id="ARBA00022490"/>
    </source>
</evidence>
<dbReference type="AlphaFoldDB" id="A0A6G0TSA9"/>
<evidence type="ECO:0000259" key="11">
    <source>
        <dbReference type="PROSITE" id="PS50086"/>
    </source>
</evidence>
<dbReference type="Gene3D" id="1.10.8.270">
    <property type="entry name" value="putative rabgap domain of human tbc1 domain family member 14 like domains"/>
    <property type="match status" value="1"/>
</dbReference>
<sequence>MDVTKLDEEELSYELRVRGIAAMNDVNEMRSVLRGLLRIEVEGNSLMNTDSTVSVVDVKSEIKTCVKKLQIINAMIDNIQGDRYSEQYRSADAKLCHLMNRVDKLAAVDKRDQNDRSNLLKGILFLMRKMEGMASNTNVIETNNQNQNGGTAGAGTVVLYEKTTTTEMNSTYGSSESTASDEEVGTEYFVQQGVAIKSLSKLLKGSKNHKNAETHYTGLLRIMKYRNAKFIEWKPTEMSIFPDIDEWNIVDTGYKQNGKNKNDRNSIDIKINLATMKSYKMKKHKKHQISILQTNGSLVTFLFESSPISDFVTALKTLLHTEKEIRHHRPTGVILVMGERQDSDPLCQSIKELKIFPDQPPTSTVWSFISGFQNNPVEKTYETFAKISDVLLTRTPDTRPDQEVAELLNRAEEDDEYTMLDHPPPTVLPPRPAVKSRGNPLDQTTFYLSMNEEGRIINEDYIKKIIFHGGCENSIRHEVWKYLLGYYPWNSTREQRINIDRQQKTEYERMKVQWMNMSPDQISRFNKYRDHKNLIDKDVYRTDRTLDFYAGEGNENLVKLHNVLMTYVMYNFDLGYVQGMSDLLSPILMIMNSNEVESFWCFVGFMNRVNTNFELKQTGMKKQLNDLHYLLTTVSPKLENHLKKMDSSNMYFCFRWLLVLFKREFIHSDVMRLWEVLWTDIPCANFHLLICVAILDNEKDTIINENFGLTEILKHVNNLCERIDLDKALTTAYSIYEQLKEAQPSLQDSVNELLGFSISHTETILSIDSNSREDDYEKALSMNYT</sequence>
<evidence type="ECO:0000256" key="7">
    <source>
        <dbReference type="ARBA" id="ARBA00065268"/>
    </source>
</evidence>
<dbReference type="PANTHER" id="PTHR22957:SF645">
    <property type="entry name" value="LD27216P"/>
    <property type="match status" value="1"/>
</dbReference>
<accession>A0A6G0TSA9</accession>
<organism evidence="12 13">
    <name type="scientific">Aphis glycines</name>
    <name type="common">Soybean aphid</name>
    <dbReference type="NCBI Taxonomy" id="307491"/>
    <lineage>
        <taxon>Eukaryota</taxon>
        <taxon>Metazoa</taxon>
        <taxon>Ecdysozoa</taxon>
        <taxon>Arthropoda</taxon>
        <taxon>Hexapoda</taxon>
        <taxon>Insecta</taxon>
        <taxon>Pterygota</taxon>
        <taxon>Neoptera</taxon>
        <taxon>Paraneoptera</taxon>
        <taxon>Hemiptera</taxon>
        <taxon>Sternorrhyncha</taxon>
        <taxon>Aphidomorpha</taxon>
        <taxon>Aphidoidea</taxon>
        <taxon>Aphididae</taxon>
        <taxon>Aphidini</taxon>
        <taxon>Aphis</taxon>
        <taxon>Aphis</taxon>
    </lineage>
</organism>
<feature type="compositionally biased region" description="Pro residues" evidence="10">
    <location>
        <begin position="422"/>
        <end position="432"/>
    </location>
</feature>
<evidence type="ECO:0000256" key="5">
    <source>
        <dbReference type="ARBA" id="ARBA00022990"/>
    </source>
</evidence>
<keyword evidence="3" id="KW-0963">Cytoplasm</keyword>
<keyword evidence="2" id="KW-0343">GTPase activation</keyword>
<name>A0A6G0TSA9_APHGL</name>
<keyword evidence="13" id="KW-1185">Reference proteome</keyword>
<evidence type="ECO:0000256" key="10">
    <source>
        <dbReference type="SAM" id="MobiDB-lite"/>
    </source>
</evidence>
<evidence type="ECO:0000256" key="9">
    <source>
        <dbReference type="ARBA" id="ARBA00082539"/>
    </source>
</evidence>
<dbReference type="OrthoDB" id="10264062at2759"/>
<comment type="subunit">
    <text evidence="7">Interacts with non-phosphorylated form of RAB8A; phosphorylation of RAB8A at 'Thr-72' disrupts this interaction. Interacts with ARMC12.</text>
</comment>
<dbReference type="GO" id="GO:0005737">
    <property type="term" value="C:cytoplasm"/>
    <property type="evidence" value="ECO:0007669"/>
    <property type="project" value="UniProtKB-SubCell"/>
</dbReference>
<comment type="subcellular location">
    <subcellularLocation>
        <location evidence="1">Cytoplasm</location>
    </subcellularLocation>
</comment>
<dbReference type="FunFam" id="1.10.472.80:FF:000005">
    <property type="entry name" value="TBC1 domain family member 15"/>
    <property type="match status" value="1"/>
</dbReference>
<dbReference type="InterPro" id="IPR000195">
    <property type="entry name" value="Rab-GAP-TBC_dom"/>
</dbReference>
<dbReference type="InterPro" id="IPR035969">
    <property type="entry name" value="Rab-GAP_TBC_sf"/>
</dbReference>
<dbReference type="EMBL" id="VYZN01000018">
    <property type="protein sequence ID" value="KAE9537662.1"/>
    <property type="molecule type" value="Genomic_DNA"/>
</dbReference>
<evidence type="ECO:0000256" key="8">
    <source>
        <dbReference type="ARBA" id="ARBA00067480"/>
    </source>
</evidence>
<evidence type="ECO:0000256" key="6">
    <source>
        <dbReference type="ARBA" id="ARBA00055283"/>
    </source>
</evidence>
<dbReference type="SMART" id="SM00164">
    <property type="entry name" value="TBC"/>
    <property type="match status" value="1"/>
</dbReference>